<proteinExistence type="predicted"/>
<organism evidence="1 2">
    <name type="scientific">Prorocentrum cordatum</name>
    <dbReference type="NCBI Taxonomy" id="2364126"/>
    <lineage>
        <taxon>Eukaryota</taxon>
        <taxon>Sar</taxon>
        <taxon>Alveolata</taxon>
        <taxon>Dinophyceae</taxon>
        <taxon>Prorocentrales</taxon>
        <taxon>Prorocentraceae</taxon>
        <taxon>Prorocentrum</taxon>
    </lineage>
</organism>
<feature type="non-terminal residue" evidence="1">
    <location>
        <position position="1"/>
    </location>
</feature>
<protein>
    <submittedName>
        <fullName evidence="1">Uncharacterized protein</fullName>
    </submittedName>
</protein>
<keyword evidence="2" id="KW-1185">Reference proteome</keyword>
<comment type="caution">
    <text evidence="1">The sequence shown here is derived from an EMBL/GenBank/DDBJ whole genome shotgun (WGS) entry which is preliminary data.</text>
</comment>
<sequence>VIYTCEEAEREYLAWAENNTPEGEEDARKLGAIFKSTVADKKHAQRICAVNVFHLISSFAYDVASFLPFSAANCGETKSYSAARAGGIINVITSQTIVSASAMDFENSCAQVGKNSTNKSHFE</sequence>
<accession>A0ABN9SC34</accession>
<reference evidence="1" key="1">
    <citation type="submission" date="2023-10" db="EMBL/GenBank/DDBJ databases">
        <authorList>
            <person name="Chen Y."/>
            <person name="Shah S."/>
            <person name="Dougan E. K."/>
            <person name="Thang M."/>
            <person name="Chan C."/>
        </authorList>
    </citation>
    <scope>NUCLEOTIDE SEQUENCE [LARGE SCALE GENOMIC DNA]</scope>
</reference>
<dbReference type="EMBL" id="CAUYUJ010010457">
    <property type="protein sequence ID" value="CAK0829437.1"/>
    <property type="molecule type" value="Genomic_DNA"/>
</dbReference>
<feature type="non-terminal residue" evidence="1">
    <location>
        <position position="123"/>
    </location>
</feature>
<gene>
    <name evidence="1" type="ORF">PCOR1329_LOCUS28386</name>
</gene>
<evidence type="ECO:0000313" key="1">
    <source>
        <dbReference type="EMBL" id="CAK0829437.1"/>
    </source>
</evidence>
<name>A0ABN9SC34_9DINO</name>
<dbReference type="Proteomes" id="UP001189429">
    <property type="component" value="Unassembled WGS sequence"/>
</dbReference>
<evidence type="ECO:0000313" key="2">
    <source>
        <dbReference type="Proteomes" id="UP001189429"/>
    </source>
</evidence>